<comment type="subcellular location">
    <subcellularLocation>
        <location evidence="1">Endomembrane system</location>
        <topology evidence="1">Multi-pass membrane protein</topology>
    </subcellularLocation>
</comment>
<feature type="transmembrane region" description="Helical" evidence="10">
    <location>
        <begin position="221"/>
        <end position="237"/>
    </location>
</feature>
<dbReference type="AlphaFoldDB" id="A0A1E2UT59"/>
<dbReference type="Proteomes" id="UP000094849">
    <property type="component" value="Unassembled WGS sequence"/>
</dbReference>
<evidence type="ECO:0000259" key="11">
    <source>
        <dbReference type="PROSITE" id="PS51201"/>
    </source>
</evidence>
<feature type="transmembrane region" description="Helical" evidence="10">
    <location>
        <begin position="274"/>
        <end position="293"/>
    </location>
</feature>
<dbReference type="InterPro" id="IPR003148">
    <property type="entry name" value="RCK_N"/>
</dbReference>
<keyword evidence="4" id="KW-0633">Potassium transport</keyword>
<feature type="transmembrane region" description="Helical" evidence="10">
    <location>
        <begin position="115"/>
        <end position="137"/>
    </location>
</feature>
<feature type="transmembrane region" description="Helical" evidence="10">
    <location>
        <begin position="29"/>
        <end position="46"/>
    </location>
</feature>
<evidence type="ECO:0000256" key="4">
    <source>
        <dbReference type="ARBA" id="ARBA00022538"/>
    </source>
</evidence>
<dbReference type="PANTHER" id="PTHR46157:SF4">
    <property type="entry name" value="K(+) EFFLUX ANTIPORTER 3, CHLOROPLASTIC"/>
    <property type="match status" value="1"/>
</dbReference>
<feature type="transmembrane region" description="Helical" evidence="10">
    <location>
        <begin position="184"/>
        <end position="209"/>
    </location>
</feature>
<evidence type="ECO:0000313" key="12">
    <source>
        <dbReference type="EMBL" id="ODB97634.1"/>
    </source>
</evidence>
<dbReference type="Gene3D" id="3.40.50.720">
    <property type="entry name" value="NAD(P)-binding Rossmann-like Domain"/>
    <property type="match status" value="1"/>
</dbReference>
<evidence type="ECO:0000256" key="10">
    <source>
        <dbReference type="SAM" id="Phobius"/>
    </source>
</evidence>
<dbReference type="Pfam" id="PF00999">
    <property type="entry name" value="Na_H_Exchanger"/>
    <property type="match status" value="1"/>
</dbReference>
<evidence type="ECO:0000256" key="6">
    <source>
        <dbReference type="ARBA" id="ARBA00022958"/>
    </source>
</evidence>
<evidence type="ECO:0000256" key="8">
    <source>
        <dbReference type="ARBA" id="ARBA00023065"/>
    </source>
</evidence>
<dbReference type="InterPro" id="IPR038770">
    <property type="entry name" value="Na+/solute_symporter_sf"/>
</dbReference>
<evidence type="ECO:0000313" key="13">
    <source>
        <dbReference type="Proteomes" id="UP000094849"/>
    </source>
</evidence>
<keyword evidence="2" id="KW-0813">Transport</keyword>
<keyword evidence="7 10" id="KW-1133">Transmembrane helix</keyword>
<keyword evidence="6" id="KW-0630">Potassium</keyword>
<dbReference type="STRING" id="1818881.A3196_13235"/>
<sequence length="582" mass="63003">MHLDTFLVSALMLLIATSVAVALFKHLGLGSVLGLLVAGIVVGPYSPGPYVTEHVEDVRHFTELGVVLLLFLIGLEMRPKRLWAMRREVFGLGSLQILVTGLVIAFYVHLYESSWSLSLLIGLTFALSSTAFVIQILHDRGEIASKHGMTAFSILLMQDLAIVPLLAAVPILSDAGRLSADVPLWQQLGIVVGVIAAVYGIGRYVLPVVLNHLARQANREGFLLVVMLAVFLAAWAMDQAGLSMALGAFVMGMLLSGSSYRLQIQAYIEPYKGLLMSLFFVAVGMSIDFSSIYDELSMFLQHIVVIVAIKILVLFSLALMFGVTKPIALRISFFLAQGGEFGFVLFGSAKALQLINDSTFVMAVGVISVSMLITPLLVGLSDRLAKRISSKKQETEHLKYPMEHGDISKKVVIGGYGRVGHTVAVLLHTSGVPLVVFDTNPERVAQGKKDDLPVYYGDISDPDLLDAANLGTASLVVLTVNSGPTALRAITHIRNTYPHVPIISRARDLEACGHQVSAGASHAFPEALEGSLRLGAIALEMIDVPKDSVDQLLKGVRQDNYTLVVSDEDVLRKKSSHSKRKQ</sequence>
<dbReference type="GO" id="GO:1902600">
    <property type="term" value="P:proton transmembrane transport"/>
    <property type="evidence" value="ECO:0007669"/>
    <property type="project" value="InterPro"/>
</dbReference>
<evidence type="ECO:0000256" key="9">
    <source>
        <dbReference type="ARBA" id="ARBA00023136"/>
    </source>
</evidence>
<dbReference type="Gene3D" id="1.20.1530.20">
    <property type="match status" value="1"/>
</dbReference>
<feature type="transmembrane region" description="Helical" evidence="10">
    <location>
        <begin position="89"/>
        <end position="109"/>
    </location>
</feature>
<feature type="transmembrane region" description="Helical" evidence="10">
    <location>
        <begin position="243"/>
        <end position="262"/>
    </location>
</feature>
<dbReference type="InterPro" id="IPR006153">
    <property type="entry name" value="Cation/H_exchanger_TM"/>
</dbReference>
<dbReference type="OrthoDB" id="9781411at2"/>
<dbReference type="EMBL" id="LVJZ01000003">
    <property type="protein sequence ID" value="ODB97634.1"/>
    <property type="molecule type" value="Genomic_DNA"/>
</dbReference>
<gene>
    <name evidence="12" type="ORF">A3196_13235</name>
</gene>
<dbReference type="InterPro" id="IPR036291">
    <property type="entry name" value="NAD(P)-bd_dom_sf"/>
</dbReference>
<evidence type="ECO:0000256" key="2">
    <source>
        <dbReference type="ARBA" id="ARBA00022448"/>
    </source>
</evidence>
<evidence type="ECO:0000256" key="7">
    <source>
        <dbReference type="ARBA" id="ARBA00022989"/>
    </source>
</evidence>
<dbReference type="GO" id="GO:0006813">
    <property type="term" value="P:potassium ion transport"/>
    <property type="evidence" value="ECO:0007669"/>
    <property type="project" value="UniProtKB-KW"/>
</dbReference>
<feature type="transmembrane region" description="Helical" evidence="10">
    <location>
        <begin position="6"/>
        <end position="24"/>
    </location>
</feature>
<dbReference type="PANTHER" id="PTHR46157">
    <property type="entry name" value="K(+) EFFLUX ANTIPORTER 3, CHLOROPLASTIC"/>
    <property type="match status" value="1"/>
</dbReference>
<evidence type="ECO:0000256" key="1">
    <source>
        <dbReference type="ARBA" id="ARBA00004127"/>
    </source>
</evidence>
<dbReference type="Pfam" id="PF02254">
    <property type="entry name" value="TrkA_N"/>
    <property type="match status" value="1"/>
</dbReference>
<evidence type="ECO:0000256" key="5">
    <source>
        <dbReference type="ARBA" id="ARBA00022692"/>
    </source>
</evidence>
<keyword evidence="8" id="KW-0406">Ion transport</keyword>
<keyword evidence="5 10" id="KW-0812">Transmembrane</keyword>
<feature type="transmembrane region" description="Helical" evidence="10">
    <location>
        <begin position="327"/>
        <end position="348"/>
    </location>
</feature>
<dbReference type="SUPFAM" id="SSF51735">
    <property type="entry name" value="NAD(P)-binding Rossmann-fold domains"/>
    <property type="match status" value="1"/>
</dbReference>
<feature type="transmembrane region" description="Helical" evidence="10">
    <location>
        <begin position="360"/>
        <end position="380"/>
    </location>
</feature>
<organism evidence="12 13">
    <name type="scientific">Candidatus Thiodiazotropha endoloripes</name>
    <dbReference type="NCBI Taxonomy" id="1818881"/>
    <lineage>
        <taxon>Bacteria</taxon>
        <taxon>Pseudomonadati</taxon>
        <taxon>Pseudomonadota</taxon>
        <taxon>Gammaproteobacteria</taxon>
        <taxon>Chromatiales</taxon>
        <taxon>Sedimenticolaceae</taxon>
        <taxon>Candidatus Thiodiazotropha</taxon>
    </lineage>
</organism>
<accession>A0A1E2UT59</accession>
<name>A0A1E2UT59_9GAMM</name>
<reference evidence="12 13" key="1">
    <citation type="submission" date="2016-03" db="EMBL/GenBank/DDBJ databases">
        <title>Chemosynthetic sulphur-oxidizing symbionts of marine invertebrate animals are capable of nitrogen fixation.</title>
        <authorList>
            <person name="Petersen J.M."/>
            <person name="Kemper A."/>
            <person name="Gruber-Vodicka H."/>
            <person name="Cardini U."/>
            <person name="Geest Mvander."/>
            <person name="Kleiner M."/>
            <person name="Bulgheresi S."/>
            <person name="Fussmann M."/>
            <person name="Herbold C."/>
            <person name="Seah B.K.B."/>
            <person name="Antony C.Paul."/>
            <person name="Liu D."/>
            <person name="Belitz A."/>
            <person name="Weber M."/>
        </authorList>
    </citation>
    <scope>NUCLEOTIDE SEQUENCE [LARGE SCALE GENOMIC DNA]</scope>
    <source>
        <strain evidence="12">G_D</strain>
    </source>
</reference>
<feature type="transmembrane region" description="Helical" evidence="10">
    <location>
        <begin position="299"/>
        <end position="320"/>
    </location>
</feature>
<protein>
    <submittedName>
        <fullName evidence="12">Portal protein</fullName>
    </submittedName>
</protein>
<dbReference type="PROSITE" id="PS51201">
    <property type="entry name" value="RCK_N"/>
    <property type="match status" value="1"/>
</dbReference>
<keyword evidence="3" id="KW-0050">Antiport</keyword>
<feature type="transmembrane region" description="Helical" evidence="10">
    <location>
        <begin position="149"/>
        <end position="172"/>
    </location>
</feature>
<dbReference type="GO" id="GO:0005886">
    <property type="term" value="C:plasma membrane"/>
    <property type="evidence" value="ECO:0007669"/>
    <property type="project" value="TreeGrafter"/>
</dbReference>
<keyword evidence="9 10" id="KW-0472">Membrane</keyword>
<comment type="caution">
    <text evidence="12">The sequence shown here is derived from an EMBL/GenBank/DDBJ whole genome shotgun (WGS) entry which is preliminary data.</text>
</comment>
<evidence type="ECO:0000256" key="3">
    <source>
        <dbReference type="ARBA" id="ARBA00022449"/>
    </source>
</evidence>
<keyword evidence="13" id="KW-1185">Reference proteome</keyword>
<dbReference type="GO" id="GO:0015297">
    <property type="term" value="F:antiporter activity"/>
    <property type="evidence" value="ECO:0007669"/>
    <property type="project" value="UniProtKB-KW"/>
</dbReference>
<proteinExistence type="predicted"/>
<feature type="domain" description="RCK N-terminal" evidence="11">
    <location>
        <begin position="408"/>
        <end position="524"/>
    </location>
</feature>
<dbReference type="GO" id="GO:0012505">
    <property type="term" value="C:endomembrane system"/>
    <property type="evidence" value="ECO:0007669"/>
    <property type="project" value="UniProtKB-SubCell"/>
</dbReference>
<feature type="transmembrane region" description="Helical" evidence="10">
    <location>
        <begin position="58"/>
        <end position="77"/>
    </location>
</feature>
<dbReference type="FunFam" id="3.40.50.720:FF:000036">
    <property type="entry name" value="Glutathione-regulated potassium-efflux system protein KefB"/>
    <property type="match status" value="1"/>
</dbReference>